<feature type="transmembrane region" description="Helical" evidence="1">
    <location>
        <begin position="72"/>
        <end position="94"/>
    </location>
</feature>
<dbReference type="Proteomes" id="UP000503278">
    <property type="component" value="Chromosome"/>
</dbReference>
<protein>
    <submittedName>
        <fullName evidence="2">Uncharacterized protein</fullName>
    </submittedName>
</protein>
<keyword evidence="1" id="KW-0472">Membrane</keyword>
<evidence type="ECO:0000313" key="3">
    <source>
        <dbReference type="Proteomes" id="UP000503278"/>
    </source>
</evidence>
<feature type="transmembrane region" description="Helical" evidence="1">
    <location>
        <begin position="43"/>
        <end position="60"/>
    </location>
</feature>
<dbReference type="AlphaFoldDB" id="A0A7L5DVM5"/>
<accession>A0A7L5DVM5</accession>
<evidence type="ECO:0000256" key="1">
    <source>
        <dbReference type="SAM" id="Phobius"/>
    </source>
</evidence>
<keyword evidence="1" id="KW-1133">Transmembrane helix</keyword>
<name>A0A7L5DVM5_9SPHI</name>
<sequence>MVPENIFKDRHYSSQAIIGLITANYIVFALAVEIFVSCTSVNWFFWIVLAGLAVYNYFTIRRNEDEFAEKRTKIIYVISLVGLGIIYYLLAFAAQHCQVSVPAK</sequence>
<proteinExistence type="predicted"/>
<keyword evidence="1" id="KW-0812">Transmembrane</keyword>
<keyword evidence="3" id="KW-1185">Reference proteome</keyword>
<dbReference type="KEGG" id="mrob:HH214_04185"/>
<dbReference type="EMBL" id="CP051682">
    <property type="protein sequence ID" value="QJD95132.1"/>
    <property type="molecule type" value="Genomic_DNA"/>
</dbReference>
<reference evidence="2 3" key="1">
    <citation type="submission" date="2020-04" db="EMBL/GenBank/DDBJ databases">
        <title>Genome sequencing of novel species.</title>
        <authorList>
            <person name="Heo J."/>
            <person name="Kim S.-J."/>
            <person name="Kim J.-S."/>
            <person name="Hong S.-B."/>
            <person name="Kwon S.-W."/>
        </authorList>
    </citation>
    <scope>NUCLEOTIDE SEQUENCE [LARGE SCALE GENOMIC DNA]</scope>
    <source>
        <strain evidence="2 3">F39-2</strain>
    </source>
</reference>
<feature type="transmembrane region" description="Helical" evidence="1">
    <location>
        <begin position="16"/>
        <end position="37"/>
    </location>
</feature>
<dbReference type="RefSeq" id="WP_169606149.1">
    <property type="nucleotide sequence ID" value="NZ_CP051682.1"/>
</dbReference>
<organism evidence="2 3">
    <name type="scientific">Mucilaginibacter robiniae</name>
    <dbReference type="NCBI Taxonomy" id="2728022"/>
    <lineage>
        <taxon>Bacteria</taxon>
        <taxon>Pseudomonadati</taxon>
        <taxon>Bacteroidota</taxon>
        <taxon>Sphingobacteriia</taxon>
        <taxon>Sphingobacteriales</taxon>
        <taxon>Sphingobacteriaceae</taxon>
        <taxon>Mucilaginibacter</taxon>
    </lineage>
</organism>
<evidence type="ECO:0000313" key="2">
    <source>
        <dbReference type="EMBL" id="QJD95132.1"/>
    </source>
</evidence>
<gene>
    <name evidence="2" type="ORF">HH214_04185</name>
</gene>